<evidence type="ECO:0000256" key="3">
    <source>
        <dbReference type="ARBA" id="ARBA00007851"/>
    </source>
</evidence>
<evidence type="ECO:0000256" key="5">
    <source>
        <dbReference type="ARBA" id="ARBA00012933"/>
    </source>
</evidence>
<comment type="caution">
    <text evidence="13">The sequence shown here is derived from an EMBL/GenBank/DDBJ whole genome shotgun (WGS) entry which is preliminary data.</text>
</comment>
<evidence type="ECO:0000313" key="13">
    <source>
        <dbReference type="EMBL" id="KEQ56525.1"/>
    </source>
</evidence>
<dbReference type="PATRIC" id="fig|1502293.3.peg.945"/>
<evidence type="ECO:0000256" key="12">
    <source>
        <dbReference type="ARBA" id="ARBA00049228"/>
    </source>
</evidence>
<keyword evidence="14" id="KW-1185">Reference proteome</keyword>
<dbReference type="Proteomes" id="UP000028059">
    <property type="component" value="Unassembled WGS sequence"/>
</dbReference>
<name>A0A081RMV2_9ARCH</name>
<evidence type="ECO:0000256" key="9">
    <source>
        <dbReference type="ARBA" id="ARBA00023002"/>
    </source>
</evidence>
<evidence type="ECO:0000256" key="8">
    <source>
        <dbReference type="ARBA" id="ARBA00022964"/>
    </source>
</evidence>
<dbReference type="InterPro" id="IPR012774">
    <property type="entry name" value="EctD"/>
</dbReference>
<evidence type="ECO:0000256" key="10">
    <source>
        <dbReference type="ARBA" id="ARBA00023004"/>
    </source>
</evidence>
<dbReference type="PANTHER" id="PTHR20883:SF48">
    <property type="entry name" value="ECTOINE DIOXYGENASE"/>
    <property type="match status" value="1"/>
</dbReference>
<comment type="subunit">
    <text evidence="4">Homodimer.</text>
</comment>
<evidence type="ECO:0000256" key="6">
    <source>
        <dbReference type="ARBA" id="ARBA00021894"/>
    </source>
</evidence>
<comment type="similarity">
    <text evidence="3">Belongs to the PhyH family. EctD subfamily.</text>
</comment>
<dbReference type="GO" id="GO:0016706">
    <property type="term" value="F:2-oxoglutarate-dependent dioxygenase activity"/>
    <property type="evidence" value="ECO:0007669"/>
    <property type="project" value="InterPro"/>
</dbReference>
<evidence type="ECO:0000256" key="4">
    <source>
        <dbReference type="ARBA" id="ARBA00011738"/>
    </source>
</evidence>
<keyword evidence="7" id="KW-0479">Metal-binding</keyword>
<dbReference type="PANTHER" id="PTHR20883">
    <property type="entry name" value="PHYTANOYL-COA DIOXYGENASE DOMAIN CONTAINING 1"/>
    <property type="match status" value="1"/>
</dbReference>
<comment type="catalytic activity">
    <reaction evidence="12">
        <text>L-ectoine + 2-oxoglutarate + O2 = 5-hydroxyectoine + succinate + CO2</text>
        <dbReference type="Rhea" id="RHEA:45740"/>
        <dbReference type="ChEBI" id="CHEBI:15379"/>
        <dbReference type="ChEBI" id="CHEBI:16526"/>
        <dbReference type="ChEBI" id="CHEBI:16810"/>
        <dbReference type="ChEBI" id="CHEBI:30031"/>
        <dbReference type="ChEBI" id="CHEBI:58515"/>
        <dbReference type="ChEBI" id="CHEBI:85413"/>
        <dbReference type="EC" id="1.14.11.55"/>
    </reaction>
</comment>
<protein>
    <recommendedName>
        <fullName evidence="6">Ectoine dioxygenase</fullName>
        <ecNumber evidence="5">1.14.11.55</ecNumber>
    </recommendedName>
    <alternativeName>
        <fullName evidence="11">Ectoine hydroxylase</fullName>
    </alternativeName>
</protein>
<dbReference type="AlphaFoldDB" id="A0A081RMV2"/>
<dbReference type="NCBIfam" id="TIGR02408">
    <property type="entry name" value="ectoine_ThpD"/>
    <property type="match status" value="1"/>
</dbReference>
<evidence type="ECO:0000313" key="14">
    <source>
        <dbReference type="Proteomes" id="UP000028059"/>
    </source>
</evidence>
<sequence length="304" mass="34599">MSQSNTEMDFYPTRLNSESKIISRTDPVVYPSSFSSLSEEQEKFFEDNGYLIFENLFTSDEVSALFEELKSLSEDSSKKDLPQFILEESNKEVRSIFEIHKLSEIYSRLCRDKRIVKTAQHLLGSKVYIHQSRVNLKPGFDGKEFYWHSDFETWHSEDGMPNMRAVSCSISLTKNYEFNGPLMVIPGSHKEFVSCSGKTPENHYMQSLKRQEIGTPDKALLEKMVEKGGIVSAKGDVGSAIFFDCNIMHGSNGNITPYPRSNAFFVFNSVDNSLTEPFCGLSSRPNYIGSRDFTPLEPVETFLE</sequence>
<gene>
    <name evidence="13" type="primary">ectD</name>
    <name evidence="13" type="ORF">AAA799N04_01017</name>
</gene>
<accession>A0A081RMV2</accession>
<dbReference type="GO" id="GO:0046872">
    <property type="term" value="F:metal ion binding"/>
    <property type="evidence" value="ECO:0007669"/>
    <property type="project" value="UniProtKB-KW"/>
</dbReference>
<dbReference type="EC" id="1.14.11.55" evidence="5"/>
<dbReference type="InterPro" id="IPR008775">
    <property type="entry name" value="Phytyl_CoA_dOase-like"/>
</dbReference>
<keyword evidence="9 13" id="KW-0560">Oxidoreductase</keyword>
<dbReference type="EMBL" id="JOKN01000016">
    <property type="protein sequence ID" value="KEQ56525.1"/>
    <property type="molecule type" value="Genomic_DNA"/>
</dbReference>
<keyword evidence="8" id="KW-0223">Dioxygenase</keyword>
<reference evidence="13 14" key="1">
    <citation type="submission" date="2014-06" db="EMBL/GenBank/DDBJ databases">
        <authorList>
            <person name="Ngugi D.K."/>
            <person name="Blom J."/>
            <person name="Alam I."/>
            <person name="Rashid M."/>
            <person name="Ba Alawi W."/>
            <person name="Zhang G."/>
            <person name="Hikmawan T."/>
            <person name="Guan Y."/>
            <person name="Antunes A."/>
            <person name="Siam R."/>
            <person name="ElDorry H."/>
            <person name="Bajic V."/>
            <person name="Stingl U."/>
        </authorList>
    </citation>
    <scope>NUCLEOTIDE SEQUENCE [LARGE SCALE GENOMIC DNA]</scope>
    <source>
        <strain evidence="13">SCGC AAA799-N04</strain>
    </source>
</reference>
<evidence type="ECO:0000256" key="2">
    <source>
        <dbReference type="ARBA" id="ARBA00004063"/>
    </source>
</evidence>
<organism evidence="13 14">
    <name type="scientific">Marine Group I thaumarchaeote SCGC AAA799-N04</name>
    <dbReference type="NCBI Taxonomy" id="1502293"/>
    <lineage>
        <taxon>Archaea</taxon>
        <taxon>Nitrososphaerota</taxon>
        <taxon>Marine Group I</taxon>
    </lineage>
</organism>
<evidence type="ECO:0000256" key="7">
    <source>
        <dbReference type="ARBA" id="ARBA00022723"/>
    </source>
</evidence>
<proteinExistence type="inferred from homology"/>
<dbReference type="Pfam" id="PF05721">
    <property type="entry name" value="PhyH"/>
    <property type="match status" value="1"/>
</dbReference>
<dbReference type="Gene3D" id="2.60.120.620">
    <property type="entry name" value="q2cbj1_9rhob like domain"/>
    <property type="match status" value="1"/>
</dbReference>
<evidence type="ECO:0000256" key="1">
    <source>
        <dbReference type="ARBA" id="ARBA00001954"/>
    </source>
</evidence>
<evidence type="ECO:0000256" key="11">
    <source>
        <dbReference type="ARBA" id="ARBA00031142"/>
    </source>
</evidence>
<dbReference type="SUPFAM" id="SSF51197">
    <property type="entry name" value="Clavaminate synthase-like"/>
    <property type="match status" value="1"/>
</dbReference>
<keyword evidence="10" id="KW-0408">Iron</keyword>
<comment type="function">
    <text evidence="2">Involved in the biosynthesis of 5-hydroxyectoine, called compatible solute, which helps organisms to survive extreme osmotic stress by acting as a highly soluble organic osmolyte. Catalyzes the 2-oxoglutarate-dependent selective hydroxylation of L-ectoine to yield (4S,5S)-5-hydroxyectoine.</text>
</comment>
<comment type="cofactor">
    <cofactor evidence="1">
        <name>Fe(2+)</name>
        <dbReference type="ChEBI" id="CHEBI:29033"/>
    </cofactor>
</comment>